<accession>A0ABU8WWL9</accession>
<comment type="caution">
    <text evidence="3">The sequence shown here is derived from an EMBL/GenBank/DDBJ whole genome shotgun (WGS) entry which is preliminary data.</text>
</comment>
<name>A0ABU8WWL9_9BURK</name>
<dbReference type="Proteomes" id="UP001385892">
    <property type="component" value="Unassembled WGS sequence"/>
</dbReference>
<evidence type="ECO:0000313" key="4">
    <source>
        <dbReference type="Proteomes" id="UP001385892"/>
    </source>
</evidence>
<keyword evidence="3" id="KW-0238">DNA-binding</keyword>
<organism evidence="3 4">
    <name type="scientific">Variovorax rhizosphaerae</name>
    <dbReference type="NCBI Taxonomy" id="1836200"/>
    <lineage>
        <taxon>Bacteria</taxon>
        <taxon>Pseudomonadati</taxon>
        <taxon>Pseudomonadota</taxon>
        <taxon>Betaproteobacteria</taxon>
        <taxon>Burkholderiales</taxon>
        <taxon>Comamonadaceae</taxon>
        <taxon>Variovorax</taxon>
    </lineage>
</organism>
<evidence type="ECO:0000259" key="2">
    <source>
        <dbReference type="Pfam" id="PF11740"/>
    </source>
</evidence>
<proteinExistence type="predicted"/>
<keyword evidence="4" id="KW-1185">Reference proteome</keyword>
<protein>
    <submittedName>
        <fullName evidence="3">DNA-binding protein</fullName>
    </submittedName>
</protein>
<feature type="domain" description="KfrA N-terminal DNA-binding" evidence="2">
    <location>
        <begin position="14"/>
        <end position="75"/>
    </location>
</feature>
<gene>
    <name evidence="3" type="ORF">WKW82_29875</name>
</gene>
<reference evidence="3 4" key="1">
    <citation type="submission" date="2024-03" db="EMBL/GenBank/DDBJ databases">
        <title>Novel species of the genus Variovorax.</title>
        <authorList>
            <person name="Liu Q."/>
            <person name="Xin Y.-H."/>
        </authorList>
    </citation>
    <scope>NUCLEOTIDE SEQUENCE [LARGE SCALE GENOMIC DNA]</scope>
    <source>
        <strain evidence="3 4">KACC 18900</strain>
    </source>
</reference>
<feature type="coiled-coil region" evidence="1">
    <location>
        <begin position="194"/>
        <end position="225"/>
    </location>
</feature>
<dbReference type="EMBL" id="JBBKZT010000018">
    <property type="protein sequence ID" value="MEJ8850882.1"/>
    <property type="molecule type" value="Genomic_DNA"/>
</dbReference>
<evidence type="ECO:0000313" key="3">
    <source>
        <dbReference type="EMBL" id="MEJ8850882.1"/>
    </source>
</evidence>
<dbReference type="RefSeq" id="WP_340346362.1">
    <property type="nucleotide sequence ID" value="NZ_JBBKZT010000018.1"/>
</dbReference>
<dbReference type="Pfam" id="PF11740">
    <property type="entry name" value="KfrA_N"/>
    <property type="match status" value="1"/>
</dbReference>
<sequence length="269" mass="31336">MDDKKKEEQQEMLREQVFAAAFSMIDAGFLPTARGIRKFLGGGTPEQVELLIQEWIQRSRELFKQAAYDLASERERVTFEHRLKHIVSINLELRETSRALLSDLKETEQIARTLRSERENWDQIKVIIQGLQAERKSWMQMYENAYTIKNSASDTWKQIIKKFKGLRLREKLADCRDDEARMTEIGNQLIIAHREQLLLDAQNLIKDLLKQNRELQLKCVSLEAQLQNPSTADEKIVDSASSANEPARLYHVGEQHPLIRALYFPKTDK</sequence>
<dbReference type="InterPro" id="IPR021104">
    <property type="entry name" value="KfrA_DNA-bd_N"/>
</dbReference>
<evidence type="ECO:0000256" key="1">
    <source>
        <dbReference type="SAM" id="Coils"/>
    </source>
</evidence>
<dbReference type="GO" id="GO:0003677">
    <property type="term" value="F:DNA binding"/>
    <property type="evidence" value="ECO:0007669"/>
    <property type="project" value="UniProtKB-KW"/>
</dbReference>
<keyword evidence="1" id="KW-0175">Coiled coil</keyword>